<organism evidence="2 3">
    <name type="scientific">Acinetobacter marinus</name>
    <dbReference type="NCBI Taxonomy" id="281375"/>
    <lineage>
        <taxon>Bacteria</taxon>
        <taxon>Pseudomonadati</taxon>
        <taxon>Pseudomonadota</taxon>
        <taxon>Gammaproteobacteria</taxon>
        <taxon>Moraxellales</taxon>
        <taxon>Moraxellaceae</taxon>
        <taxon>Acinetobacter</taxon>
    </lineage>
</organism>
<feature type="transmembrane region" description="Helical" evidence="1">
    <location>
        <begin position="89"/>
        <end position="107"/>
    </location>
</feature>
<evidence type="ECO:0000313" key="3">
    <source>
        <dbReference type="Proteomes" id="UP000242317"/>
    </source>
</evidence>
<keyword evidence="1" id="KW-0472">Membrane</keyword>
<feature type="transmembrane region" description="Helical" evidence="1">
    <location>
        <begin position="63"/>
        <end position="82"/>
    </location>
</feature>
<feature type="transmembrane region" description="Helical" evidence="1">
    <location>
        <begin position="194"/>
        <end position="215"/>
    </location>
</feature>
<keyword evidence="1" id="KW-1133">Transmembrane helix</keyword>
<dbReference type="RefSeq" id="WP_092618530.1">
    <property type="nucleotide sequence ID" value="NZ_FMYK01000003.1"/>
</dbReference>
<feature type="transmembrane region" description="Helical" evidence="1">
    <location>
        <begin position="158"/>
        <end position="174"/>
    </location>
</feature>
<sequence>MYVGHLAIGLAIKSKFPNIPALPIMLGVGFLDIIDGLLIIFGINHVTPNLNAGPYLFFDLTFIDWDHSLLMAVILSIVWALFFIKDKRVALIAGLACFSHWIADWPMHNMDLALYPYSVEHMGYGLWGKWGTGSWVFEGLFSLALIVFAWMNFKKQKISIIWPTVLLVGSFIQLSPWMSPMKHAAVLQEPTASLVHGILVFLGFLVPGLVATWLINREERKVKHVITQ</sequence>
<keyword evidence="3" id="KW-1185">Reference proteome</keyword>
<feature type="transmembrane region" description="Helical" evidence="1">
    <location>
        <begin position="127"/>
        <end position="151"/>
    </location>
</feature>
<accession>A0A1G6JT58</accession>
<evidence type="ECO:0000313" key="2">
    <source>
        <dbReference type="EMBL" id="SDC21615.1"/>
    </source>
</evidence>
<dbReference type="EMBL" id="FMYK01000003">
    <property type="protein sequence ID" value="SDC21615.1"/>
    <property type="molecule type" value="Genomic_DNA"/>
</dbReference>
<dbReference type="AlphaFoldDB" id="A0A1G6JT58"/>
<reference evidence="3" key="1">
    <citation type="submission" date="2016-09" db="EMBL/GenBank/DDBJ databases">
        <authorList>
            <person name="Varghese N."/>
            <person name="Submissions S."/>
        </authorList>
    </citation>
    <scope>NUCLEOTIDE SEQUENCE [LARGE SCALE GENOMIC DNA]</scope>
    <source>
        <strain evidence="3">ANC 3699</strain>
    </source>
</reference>
<proteinExistence type="predicted"/>
<dbReference type="Proteomes" id="UP000242317">
    <property type="component" value="Unassembled WGS sequence"/>
</dbReference>
<dbReference type="OrthoDB" id="327431at2"/>
<keyword evidence="1" id="KW-0812">Transmembrane</keyword>
<gene>
    <name evidence="2" type="ORF">SAMN05421749_103438</name>
</gene>
<name>A0A1G6JT58_9GAMM</name>
<evidence type="ECO:0000256" key="1">
    <source>
        <dbReference type="SAM" id="Phobius"/>
    </source>
</evidence>
<feature type="transmembrane region" description="Helical" evidence="1">
    <location>
        <begin position="21"/>
        <end position="43"/>
    </location>
</feature>
<protein>
    <submittedName>
        <fullName evidence="2">Uncharacterized protein</fullName>
    </submittedName>
</protein>